<evidence type="ECO:0000256" key="3">
    <source>
        <dbReference type="ARBA" id="ARBA00022806"/>
    </source>
</evidence>
<evidence type="ECO:0000256" key="1">
    <source>
        <dbReference type="ARBA" id="ARBA00004123"/>
    </source>
</evidence>
<accession>A0A397CMS6</accession>
<proteinExistence type="predicted"/>
<dbReference type="InterPro" id="IPR027417">
    <property type="entry name" value="P-loop_NTPase"/>
</dbReference>
<evidence type="ECO:0000313" key="6">
    <source>
        <dbReference type="EMBL" id="RHY49520.1"/>
    </source>
</evidence>
<comment type="subcellular location">
    <subcellularLocation>
        <location evidence="1">Nucleus</location>
    </subcellularLocation>
</comment>
<dbReference type="InterPro" id="IPR001202">
    <property type="entry name" value="WW_dom"/>
</dbReference>
<dbReference type="GO" id="GO:0016887">
    <property type="term" value="F:ATP hydrolysis activity"/>
    <property type="evidence" value="ECO:0007669"/>
    <property type="project" value="TreeGrafter"/>
</dbReference>
<dbReference type="PANTHER" id="PTHR45685:SF1">
    <property type="entry name" value="HELICASE SRCAP"/>
    <property type="match status" value="1"/>
</dbReference>
<feature type="non-terminal residue" evidence="6">
    <location>
        <position position="1"/>
    </location>
</feature>
<dbReference type="Proteomes" id="UP000265716">
    <property type="component" value="Unassembled WGS sequence"/>
</dbReference>
<dbReference type="GO" id="GO:0042393">
    <property type="term" value="F:histone binding"/>
    <property type="evidence" value="ECO:0007669"/>
    <property type="project" value="TreeGrafter"/>
</dbReference>
<evidence type="ECO:0000313" key="7">
    <source>
        <dbReference type="Proteomes" id="UP000265716"/>
    </source>
</evidence>
<comment type="caution">
    <text evidence="6">The sequence shown here is derived from an EMBL/GenBank/DDBJ whole genome shotgun (WGS) entry which is preliminary data.</text>
</comment>
<organism evidence="6 7">
    <name type="scientific">Aphanomyces astaci</name>
    <name type="common">Crayfish plague agent</name>
    <dbReference type="NCBI Taxonomy" id="112090"/>
    <lineage>
        <taxon>Eukaryota</taxon>
        <taxon>Sar</taxon>
        <taxon>Stramenopiles</taxon>
        <taxon>Oomycota</taxon>
        <taxon>Saprolegniomycetes</taxon>
        <taxon>Saprolegniales</taxon>
        <taxon>Verrucalvaceae</taxon>
        <taxon>Aphanomyces</taxon>
    </lineage>
</organism>
<dbReference type="PANTHER" id="PTHR45685">
    <property type="entry name" value="HELICASE SRCAP-RELATED"/>
    <property type="match status" value="1"/>
</dbReference>
<dbReference type="EMBL" id="QUTC01006978">
    <property type="protein sequence ID" value="RHY49520.1"/>
    <property type="molecule type" value="Genomic_DNA"/>
</dbReference>
<dbReference type="GO" id="GO:0004386">
    <property type="term" value="F:helicase activity"/>
    <property type="evidence" value="ECO:0007669"/>
    <property type="project" value="UniProtKB-KW"/>
</dbReference>
<gene>
    <name evidence="6" type="ORF">DYB38_009698</name>
</gene>
<evidence type="ECO:0000259" key="5">
    <source>
        <dbReference type="PROSITE" id="PS50020"/>
    </source>
</evidence>
<evidence type="ECO:0000256" key="4">
    <source>
        <dbReference type="ARBA" id="ARBA00022840"/>
    </source>
</evidence>
<dbReference type="PROSITE" id="PS50020">
    <property type="entry name" value="WW_DOMAIN_2"/>
    <property type="match status" value="1"/>
</dbReference>
<dbReference type="GO" id="GO:0003677">
    <property type="term" value="F:DNA binding"/>
    <property type="evidence" value="ECO:0007669"/>
    <property type="project" value="UniProtKB-KW"/>
</dbReference>
<keyword evidence="4" id="KW-0067">ATP-binding</keyword>
<dbReference type="GO" id="GO:0005524">
    <property type="term" value="F:ATP binding"/>
    <property type="evidence" value="ECO:0007669"/>
    <property type="project" value="UniProtKB-KW"/>
</dbReference>
<keyword evidence="2" id="KW-0547">Nucleotide-binding</keyword>
<keyword evidence="3" id="KW-0378">Hydrolase</keyword>
<reference evidence="6 7" key="1">
    <citation type="submission" date="2018-08" db="EMBL/GenBank/DDBJ databases">
        <title>Aphanomyces genome sequencing and annotation.</title>
        <authorList>
            <person name="Minardi D."/>
            <person name="Oidtmann B."/>
            <person name="Van Der Giezen M."/>
            <person name="Studholme D.J."/>
        </authorList>
    </citation>
    <scope>NUCLEOTIDE SEQUENCE [LARGE SCALE GENOMIC DNA]</scope>
    <source>
        <strain evidence="6 7">SA</strain>
    </source>
</reference>
<dbReference type="GO" id="GO:0006338">
    <property type="term" value="P:chromatin remodeling"/>
    <property type="evidence" value="ECO:0007669"/>
    <property type="project" value="TreeGrafter"/>
</dbReference>
<sequence>TRDVHIYRLVSAHTVEQNILKKARQKKHLDFLVLSEGQFTTEYFSKSNLRALIGRDHDADDVASISSNDNNAADMRTIQDAMAQCEDEADVAAMKGVELEQEAAKAQDETFDDEENAVVDTVSATASGEAVEASASLRPIDQYAITYRCTTDPLFDGSVVDVLPVDYAEEEVELERIEAMKVVDEEMAIQDGDLIVAAEPVDVKTQKRLYVRERSHVKSEKRRRALTGAAWMPKTCSRSNLPFYYNTDTHEAIWDRPLVWVTNDEHAHAASVGYGGLSIPTLLHLLGFATAKDSMPTAVHIRCPVRFTGPPLTRGSTCTLEFSPVNEMSGLVWHAKAGEISNLTVQIPTSSSSANMSTKSRRAVVLTVASDSNLTVLDSRILGGDVAVAVQGGTATLVDVDIADAVGYVFTVNLDRRLYWDVLYF</sequence>
<protein>
    <recommendedName>
        <fullName evidence="5">WW domain-containing protein</fullName>
    </recommendedName>
</protein>
<name>A0A397CMS6_APHAT</name>
<keyword evidence="3" id="KW-0347">Helicase</keyword>
<evidence type="ECO:0000256" key="2">
    <source>
        <dbReference type="ARBA" id="ARBA00022741"/>
    </source>
</evidence>
<dbReference type="InterPro" id="IPR050520">
    <property type="entry name" value="INO80/SWR1_helicase"/>
</dbReference>
<dbReference type="SUPFAM" id="SSF52540">
    <property type="entry name" value="P-loop containing nucleoside triphosphate hydrolases"/>
    <property type="match status" value="1"/>
</dbReference>
<dbReference type="AlphaFoldDB" id="A0A397CMS6"/>
<dbReference type="GO" id="GO:0000812">
    <property type="term" value="C:Swr1 complex"/>
    <property type="evidence" value="ECO:0007669"/>
    <property type="project" value="TreeGrafter"/>
</dbReference>
<dbReference type="VEuPathDB" id="FungiDB:H257_09921"/>
<feature type="domain" description="WW" evidence="5">
    <location>
        <begin position="231"/>
        <end position="259"/>
    </location>
</feature>
<dbReference type="Gene3D" id="3.40.50.300">
    <property type="entry name" value="P-loop containing nucleotide triphosphate hydrolases"/>
    <property type="match status" value="1"/>
</dbReference>